<keyword evidence="4" id="KW-1185">Reference proteome</keyword>
<dbReference type="InterPro" id="IPR003501">
    <property type="entry name" value="PTS_EIIB_2/3"/>
</dbReference>
<dbReference type="GO" id="GO:0008982">
    <property type="term" value="F:protein-N(PI)-phosphohistidine-sugar phosphotransferase activity"/>
    <property type="evidence" value="ECO:0007669"/>
    <property type="project" value="InterPro"/>
</dbReference>
<dbReference type="Gene3D" id="3.40.50.2300">
    <property type="match status" value="1"/>
</dbReference>
<evidence type="ECO:0000259" key="2">
    <source>
        <dbReference type="PROSITE" id="PS51099"/>
    </source>
</evidence>
<dbReference type="OrthoDB" id="6603449at2"/>
<dbReference type="CDD" id="cd05563">
    <property type="entry name" value="PTS_IIB_ascorbate"/>
    <property type="match status" value="1"/>
</dbReference>
<protein>
    <submittedName>
        <fullName evidence="3">PTS system IIB component, L-Asc family</fullName>
    </submittedName>
</protein>
<evidence type="ECO:0000256" key="1">
    <source>
        <dbReference type="ARBA" id="ARBA00022679"/>
    </source>
</evidence>
<evidence type="ECO:0000313" key="4">
    <source>
        <dbReference type="Proteomes" id="UP000181899"/>
    </source>
</evidence>
<dbReference type="GO" id="GO:0009401">
    <property type="term" value="P:phosphoenolpyruvate-dependent sugar phosphotransferase system"/>
    <property type="evidence" value="ECO:0007669"/>
    <property type="project" value="InterPro"/>
</dbReference>
<feature type="domain" description="PTS EIIB type-2" evidence="2">
    <location>
        <begin position="1"/>
        <end position="93"/>
    </location>
</feature>
<keyword evidence="1" id="KW-0808">Transferase</keyword>
<gene>
    <name evidence="3" type="ORF">SAMN04488695_102202</name>
</gene>
<sequence>MKILVCCGSGLGSSFMIEMNVQAALKAIGAPSSVSVDHADLGSAKGYFADLYIGTRDIAPELETIGKPVISLDNMLDKKELETKLEAKLKELNVI</sequence>
<organism evidence="3 4">
    <name type="scientific">Proteiniclasticum ruminis</name>
    <dbReference type="NCBI Taxonomy" id="398199"/>
    <lineage>
        <taxon>Bacteria</taxon>
        <taxon>Bacillati</taxon>
        <taxon>Bacillota</taxon>
        <taxon>Clostridia</taxon>
        <taxon>Eubacteriales</taxon>
        <taxon>Clostridiaceae</taxon>
        <taxon>Proteiniclasticum</taxon>
    </lineage>
</organism>
<dbReference type="Proteomes" id="UP000181899">
    <property type="component" value="Unassembled WGS sequence"/>
</dbReference>
<dbReference type="InterPro" id="IPR013011">
    <property type="entry name" value="PTS_EIIB_2"/>
</dbReference>
<evidence type="ECO:0000313" key="3">
    <source>
        <dbReference type="EMBL" id="SFN54809.1"/>
    </source>
</evidence>
<dbReference type="Pfam" id="PF02302">
    <property type="entry name" value="PTS_IIB"/>
    <property type="match status" value="1"/>
</dbReference>
<proteinExistence type="predicted"/>
<name>A0A1I4ZXM4_9CLOT</name>
<dbReference type="AlphaFoldDB" id="A0A1I4ZXM4"/>
<dbReference type="EMBL" id="FOVK01000002">
    <property type="protein sequence ID" value="SFN54809.1"/>
    <property type="molecule type" value="Genomic_DNA"/>
</dbReference>
<reference evidence="3 4" key="1">
    <citation type="submission" date="2016-10" db="EMBL/GenBank/DDBJ databases">
        <authorList>
            <person name="de Groot N.N."/>
        </authorList>
    </citation>
    <scope>NUCLEOTIDE SEQUENCE [LARGE SCALE GENOMIC DNA]</scope>
    <source>
        <strain evidence="3 4">ML2</strain>
    </source>
</reference>
<accession>A0A1I4ZXM4</accession>
<dbReference type="PROSITE" id="PS51099">
    <property type="entry name" value="PTS_EIIB_TYPE_2"/>
    <property type="match status" value="1"/>
</dbReference>
<dbReference type="RefSeq" id="WP_074911211.1">
    <property type="nucleotide sequence ID" value="NZ_FOVK01000002.1"/>
</dbReference>
<dbReference type="SUPFAM" id="SSF52794">
    <property type="entry name" value="PTS system IIB component-like"/>
    <property type="match status" value="1"/>
</dbReference>
<dbReference type="InterPro" id="IPR036095">
    <property type="entry name" value="PTS_EIIB-like_sf"/>
</dbReference>